<dbReference type="Proteomes" id="UP001189429">
    <property type="component" value="Unassembled WGS sequence"/>
</dbReference>
<name>A0ABN9WKE8_9DINO</name>
<evidence type="ECO:0000313" key="2">
    <source>
        <dbReference type="EMBL" id="CAK0887054.1"/>
    </source>
</evidence>
<feature type="region of interest" description="Disordered" evidence="1">
    <location>
        <begin position="66"/>
        <end position="105"/>
    </location>
</feature>
<feature type="non-terminal residue" evidence="2">
    <location>
        <position position="105"/>
    </location>
</feature>
<comment type="caution">
    <text evidence="2">The sequence shown here is derived from an EMBL/GenBank/DDBJ whole genome shotgun (WGS) entry which is preliminary data.</text>
</comment>
<accession>A0ABN9WKE8</accession>
<keyword evidence="3" id="KW-1185">Reference proteome</keyword>
<proteinExistence type="predicted"/>
<feature type="compositionally biased region" description="Basic residues" evidence="1">
    <location>
        <begin position="76"/>
        <end position="105"/>
    </location>
</feature>
<reference evidence="2" key="1">
    <citation type="submission" date="2023-10" db="EMBL/GenBank/DDBJ databases">
        <authorList>
            <person name="Chen Y."/>
            <person name="Shah S."/>
            <person name="Dougan E. K."/>
            <person name="Thang M."/>
            <person name="Chan C."/>
        </authorList>
    </citation>
    <scope>NUCLEOTIDE SEQUENCE [LARGE SCALE GENOMIC DNA]</scope>
</reference>
<gene>
    <name evidence="2" type="ORF">PCOR1329_LOCUS68239</name>
</gene>
<evidence type="ECO:0000313" key="3">
    <source>
        <dbReference type="Proteomes" id="UP001189429"/>
    </source>
</evidence>
<organism evidence="2 3">
    <name type="scientific">Prorocentrum cordatum</name>
    <dbReference type="NCBI Taxonomy" id="2364126"/>
    <lineage>
        <taxon>Eukaryota</taxon>
        <taxon>Sar</taxon>
        <taxon>Alveolata</taxon>
        <taxon>Dinophyceae</taxon>
        <taxon>Prorocentrales</taxon>
        <taxon>Prorocentraceae</taxon>
        <taxon>Prorocentrum</taxon>
    </lineage>
</organism>
<feature type="non-terminal residue" evidence="2">
    <location>
        <position position="1"/>
    </location>
</feature>
<feature type="compositionally biased region" description="Low complexity" evidence="1">
    <location>
        <begin position="27"/>
        <end position="40"/>
    </location>
</feature>
<sequence>PFCVVHQPLPQAYGRPAAPAPRSCWGPASPSRSAPVSVPAGGSTTPTNAGAETIAPAVGAVRLVGRTNGGAEQRFPPRRRRTTRRRARRRARRRGTRGAMRRRGE</sequence>
<protein>
    <submittedName>
        <fullName evidence="2">Uncharacterized protein</fullName>
    </submittedName>
</protein>
<dbReference type="EMBL" id="CAUYUJ010018890">
    <property type="protein sequence ID" value="CAK0887054.1"/>
    <property type="molecule type" value="Genomic_DNA"/>
</dbReference>
<feature type="region of interest" description="Disordered" evidence="1">
    <location>
        <begin position="1"/>
        <end position="50"/>
    </location>
</feature>
<evidence type="ECO:0000256" key="1">
    <source>
        <dbReference type="SAM" id="MobiDB-lite"/>
    </source>
</evidence>